<dbReference type="Pfam" id="PF05670">
    <property type="entry name" value="NFACT-R_1"/>
    <property type="match status" value="1"/>
</dbReference>
<sequence length="550" mass="63357">MYKNYYIFKRQTDVLSKRITKATLDVCYTSQKDEVVLRLADQPLQIHISIRRDMPYLFLKPEQNIRKVHFKLFPQLTGQVIENIEIRPCNKHVVITTTHYRIHALFYGLAQNIYICGPDDTILDSFKSGRSPGKVITPDEMEEGFSEDCCRILAGKGNKIPVIAFLKYACPAYNKIMQNEILVRSGLAAGSTPGRSVLEEKLIPLLRDFNRELTEGPIYLYRMGETFRITLFKSRWLEEQGFNAEVYTDINKAWPAFAGKTDYAKNYHVLYRQISGVLTKRKQQIEKALQKLSEAQDIEKRKEIADMKGNILLSFKHKVPRGVSRVTLPNIFSEKNEPVEIKLNPGKTTVENAQAYFNKYKNLTERKEVLLLKKAGYTKELQEIKALLEKIDKTIKIDQLKQIRKELIARHLLQESHSAETAQGSNLRFSFKRVILDNRWDVYIGKNARNNDLLTFHFANKWDVWLHAQGVPGSHVVIKKQRKEEIVPKNIIEKAARLAAANSKSKHSGTVPVLYTEARYVNRIRKAPPGTVAVKNENVLFVEPLNMNQI</sequence>
<proteinExistence type="predicted"/>
<dbReference type="InterPro" id="IPR008532">
    <property type="entry name" value="NFACT_RNA-bd"/>
</dbReference>
<dbReference type="EMBL" id="DRLD01000055">
    <property type="protein sequence ID" value="HED09438.1"/>
    <property type="molecule type" value="Genomic_DNA"/>
</dbReference>
<comment type="caution">
    <text evidence="2">The sequence shown here is derived from an EMBL/GenBank/DDBJ whole genome shotgun (WGS) entry which is preliminary data.</text>
</comment>
<reference evidence="2" key="1">
    <citation type="journal article" date="2020" name="mSystems">
        <title>Genome- and Community-Level Interaction Insights into Carbon Utilization and Element Cycling Functions of Hydrothermarchaeota in Hydrothermal Sediment.</title>
        <authorList>
            <person name="Zhou Z."/>
            <person name="Liu Y."/>
            <person name="Xu W."/>
            <person name="Pan J."/>
            <person name="Luo Z.H."/>
            <person name="Li M."/>
        </authorList>
    </citation>
    <scope>NUCLEOTIDE SEQUENCE [LARGE SCALE GENOMIC DNA]</scope>
    <source>
        <strain evidence="2">HyVt-456</strain>
    </source>
</reference>
<feature type="domain" description="NFACT RNA-binding" evidence="1">
    <location>
        <begin position="441"/>
        <end position="535"/>
    </location>
</feature>
<evidence type="ECO:0000313" key="2">
    <source>
        <dbReference type="EMBL" id="HED09438.1"/>
    </source>
</evidence>
<dbReference type="GO" id="GO:0000049">
    <property type="term" value="F:tRNA binding"/>
    <property type="evidence" value="ECO:0007669"/>
    <property type="project" value="TreeGrafter"/>
</dbReference>
<name>A0A7V1LK61_CALAY</name>
<dbReference type="GO" id="GO:0043023">
    <property type="term" value="F:ribosomal large subunit binding"/>
    <property type="evidence" value="ECO:0007669"/>
    <property type="project" value="TreeGrafter"/>
</dbReference>
<dbReference type="AlphaFoldDB" id="A0A7V1LK61"/>
<gene>
    <name evidence="2" type="ORF">ENJ10_02010</name>
</gene>
<accession>A0A7V1LK61</accession>
<dbReference type="Pfam" id="PF05833">
    <property type="entry name" value="NFACT_N"/>
    <property type="match status" value="1"/>
</dbReference>
<dbReference type="InterPro" id="IPR051608">
    <property type="entry name" value="RQC_Subunit_NEMF"/>
</dbReference>
<dbReference type="GO" id="GO:1990112">
    <property type="term" value="C:RQC complex"/>
    <property type="evidence" value="ECO:0007669"/>
    <property type="project" value="TreeGrafter"/>
</dbReference>
<dbReference type="GO" id="GO:0072344">
    <property type="term" value="P:rescue of stalled ribosome"/>
    <property type="evidence" value="ECO:0007669"/>
    <property type="project" value="TreeGrafter"/>
</dbReference>
<organism evidence="2">
    <name type="scientific">Caldithrix abyssi</name>
    <dbReference type="NCBI Taxonomy" id="187145"/>
    <lineage>
        <taxon>Bacteria</taxon>
        <taxon>Pseudomonadati</taxon>
        <taxon>Calditrichota</taxon>
        <taxon>Calditrichia</taxon>
        <taxon>Calditrichales</taxon>
        <taxon>Calditrichaceae</taxon>
        <taxon>Caldithrix</taxon>
    </lineage>
</organism>
<protein>
    <submittedName>
        <fullName evidence="2">DUF814 domain-containing protein</fullName>
    </submittedName>
</protein>
<evidence type="ECO:0000259" key="1">
    <source>
        <dbReference type="Pfam" id="PF05670"/>
    </source>
</evidence>
<dbReference type="PANTHER" id="PTHR15239:SF6">
    <property type="entry name" value="RIBOSOME QUALITY CONTROL COMPLEX SUBUNIT NEMF"/>
    <property type="match status" value="1"/>
</dbReference>
<dbReference type="PANTHER" id="PTHR15239">
    <property type="entry name" value="NUCLEAR EXPORT MEDIATOR FACTOR NEMF"/>
    <property type="match status" value="1"/>
</dbReference>
<dbReference type="Proteomes" id="UP000886005">
    <property type="component" value="Unassembled WGS sequence"/>
</dbReference>